<evidence type="ECO:0000313" key="2">
    <source>
        <dbReference type="EMBL" id="JAD24382.1"/>
    </source>
</evidence>
<dbReference type="Gene3D" id="1.10.510.10">
    <property type="entry name" value="Transferase(Phosphotransferase) domain 1"/>
    <property type="match status" value="1"/>
</dbReference>
<accession>A0A0A9SX03</accession>
<dbReference type="Pfam" id="PF00069">
    <property type="entry name" value="Pkinase"/>
    <property type="match status" value="1"/>
</dbReference>
<reference evidence="2" key="1">
    <citation type="submission" date="2014-09" db="EMBL/GenBank/DDBJ databases">
        <authorList>
            <person name="Magalhaes I.L.F."/>
            <person name="Oliveira U."/>
            <person name="Santos F.R."/>
            <person name="Vidigal T.H.D.A."/>
            <person name="Brescovit A.D."/>
            <person name="Santos A.J."/>
        </authorList>
    </citation>
    <scope>NUCLEOTIDE SEQUENCE</scope>
    <source>
        <tissue evidence="2">Shoot tissue taken approximately 20 cm above the soil surface</tissue>
    </source>
</reference>
<name>A0A0A9SX03_ARUDO</name>
<dbReference type="InterPro" id="IPR008271">
    <property type="entry name" value="Ser/Thr_kinase_AS"/>
</dbReference>
<dbReference type="PROSITE" id="PS00108">
    <property type="entry name" value="PROTEIN_KINASE_ST"/>
    <property type="match status" value="1"/>
</dbReference>
<proteinExistence type="predicted"/>
<dbReference type="AlphaFoldDB" id="A0A0A9SX03"/>
<dbReference type="GO" id="GO:0004672">
    <property type="term" value="F:protein kinase activity"/>
    <property type="evidence" value="ECO:0007669"/>
    <property type="project" value="InterPro"/>
</dbReference>
<reference evidence="2" key="2">
    <citation type="journal article" date="2015" name="Data Brief">
        <title>Shoot transcriptome of the giant reed, Arundo donax.</title>
        <authorList>
            <person name="Barrero R.A."/>
            <person name="Guerrero F.D."/>
            <person name="Moolhuijzen P."/>
            <person name="Goolsby J.A."/>
            <person name="Tidwell J."/>
            <person name="Bellgard S.E."/>
            <person name="Bellgard M.I."/>
        </authorList>
    </citation>
    <scope>NUCLEOTIDE SEQUENCE</scope>
    <source>
        <tissue evidence="2">Shoot tissue taken approximately 20 cm above the soil surface</tissue>
    </source>
</reference>
<dbReference type="PANTHER" id="PTHR48055">
    <property type="entry name" value="LEUCINE-RICH REPEAT RECEPTOR PROTEIN KINASE EMS1"/>
    <property type="match status" value="1"/>
</dbReference>
<sequence>MLHGSLDRWLHPELYSSRPDKVLTLVQRLNIAADIAAALDYLHNNCQPSIIHCDVKPRNILLGDDMVARVGDFGLTKILTDSVGEILINSKSYVGILGTIGYVAPGN</sequence>
<dbReference type="GO" id="GO:0016020">
    <property type="term" value="C:membrane"/>
    <property type="evidence" value="ECO:0007669"/>
    <property type="project" value="TreeGrafter"/>
</dbReference>
<dbReference type="PROSITE" id="PS50011">
    <property type="entry name" value="PROTEIN_KINASE_DOM"/>
    <property type="match status" value="1"/>
</dbReference>
<dbReference type="InterPro" id="IPR051564">
    <property type="entry name" value="LRR_receptor-like_kinase"/>
</dbReference>
<protein>
    <recommendedName>
        <fullName evidence="1">Protein kinase domain-containing protein</fullName>
    </recommendedName>
</protein>
<dbReference type="SUPFAM" id="SSF56112">
    <property type="entry name" value="Protein kinase-like (PK-like)"/>
    <property type="match status" value="1"/>
</dbReference>
<dbReference type="InterPro" id="IPR000719">
    <property type="entry name" value="Prot_kinase_dom"/>
</dbReference>
<dbReference type="InterPro" id="IPR011009">
    <property type="entry name" value="Kinase-like_dom_sf"/>
</dbReference>
<organism evidence="2">
    <name type="scientific">Arundo donax</name>
    <name type="common">Giant reed</name>
    <name type="synonym">Donax arundinaceus</name>
    <dbReference type="NCBI Taxonomy" id="35708"/>
    <lineage>
        <taxon>Eukaryota</taxon>
        <taxon>Viridiplantae</taxon>
        <taxon>Streptophyta</taxon>
        <taxon>Embryophyta</taxon>
        <taxon>Tracheophyta</taxon>
        <taxon>Spermatophyta</taxon>
        <taxon>Magnoliopsida</taxon>
        <taxon>Liliopsida</taxon>
        <taxon>Poales</taxon>
        <taxon>Poaceae</taxon>
        <taxon>PACMAD clade</taxon>
        <taxon>Arundinoideae</taxon>
        <taxon>Arundineae</taxon>
        <taxon>Arundo</taxon>
    </lineage>
</organism>
<dbReference type="EMBL" id="GBRH01273513">
    <property type="protein sequence ID" value="JAD24382.1"/>
    <property type="molecule type" value="Transcribed_RNA"/>
</dbReference>
<dbReference type="PANTHER" id="PTHR48055:SF55">
    <property type="entry name" value="PROTEIN KINASE DOMAIN-CONTAINING PROTEIN"/>
    <property type="match status" value="1"/>
</dbReference>
<feature type="domain" description="Protein kinase" evidence="1">
    <location>
        <begin position="1"/>
        <end position="107"/>
    </location>
</feature>
<evidence type="ECO:0000259" key="1">
    <source>
        <dbReference type="PROSITE" id="PS50011"/>
    </source>
</evidence>
<dbReference type="GO" id="GO:0005524">
    <property type="term" value="F:ATP binding"/>
    <property type="evidence" value="ECO:0007669"/>
    <property type="project" value="InterPro"/>
</dbReference>